<reference evidence="1" key="1">
    <citation type="journal article" date="2022" name="bioRxiv">
        <title>Sequencing and chromosome-scale assembly of the giantPleurodeles waltlgenome.</title>
        <authorList>
            <person name="Brown T."/>
            <person name="Elewa A."/>
            <person name="Iarovenko S."/>
            <person name="Subramanian E."/>
            <person name="Araus A.J."/>
            <person name="Petzold A."/>
            <person name="Susuki M."/>
            <person name="Suzuki K.-i.T."/>
            <person name="Hayashi T."/>
            <person name="Toyoda A."/>
            <person name="Oliveira C."/>
            <person name="Osipova E."/>
            <person name="Leigh N.D."/>
            <person name="Simon A."/>
            <person name="Yun M.H."/>
        </authorList>
    </citation>
    <scope>NUCLEOTIDE SEQUENCE</scope>
    <source>
        <strain evidence="1">20211129_DDA</strain>
        <tissue evidence="1">Liver</tissue>
    </source>
</reference>
<sequence>MVPYSRVMGGDFNYVVDLNLDRAHPSLRSTVASRLAAAGRLWDEQWDLVDCWQVFRWWQFLNLPGVTGKTNIAGNEGLPVVAILEPPRCNRKDKHSRKRRTTPLLPVSRVRLFFSSRTPEMLPVRVRRRSHGNMGTRKFVRCDAAEAPGRGRCGRGDPATLP</sequence>
<dbReference type="AlphaFoldDB" id="A0AAV7NET2"/>
<name>A0AAV7NET2_PLEWA</name>
<keyword evidence="2" id="KW-1185">Reference proteome</keyword>
<dbReference type="EMBL" id="JANPWB010000012">
    <property type="protein sequence ID" value="KAJ1114623.1"/>
    <property type="molecule type" value="Genomic_DNA"/>
</dbReference>
<comment type="caution">
    <text evidence="1">The sequence shown here is derived from an EMBL/GenBank/DDBJ whole genome shotgun (WGS) entry which is preliminary data.</text>
</comment>
<dbReference type="Proteomes" id="UP001066276">
    <property type="component" value="Chromosome 8"/>
</dbReference>
<proteinExistence type="predicted"/>
<evidence type="ECO:0000313" key="2">
    <source>
        <dbReference type="Proteomes" id="UP001066276"/>
    </source>
</evidence>
<gene>
    <name evidence="1" type="ORF">NDU88_002858</name>
</gene>
<protein>
    <submittedName>
        <fullName evidence="1">Uncharacterized protein</fullName>
    </submittedName>
</protein>
<evidence type="ECO:0000313" key="1">
    <source>
        <dbReference type="EMBL" id="KAJ1114623.1"/>
    </source>
</evidence>
<accession>A0AAV7NET2</accession>
<organism evidence="1 2">
    <name type="scientific">Pleurodeles waltl</name>
    <name type="common">Iberian ribbed newt</name>
    <dbReference type="NCBI Taxonomy" id="8319"/>
    <lineage>
        <taxon>Eukaryota</taxon>
        <taxon>Metazoa</taxon>
        <taxon>Chordata</taxon>
        <taxon>Craniata</taxon>
        <taxon>Vertebrata</taxon>
        <taxon>Euteleostomi</taxon>
        <taxon>Amphibia</taxon>
        <taxon>Batrachia</taxon>
        <taxon>Caudata</taxon>
        <taxon>Salamandroidea</taxon>
        <taxon>Salamandridae</taxon>
        <taxon>Pleurodelinae</taxon>
        <taxon>Pleurodeles</taxon>
    </lineage>
</organism>